<dbReference type="Pfam" id="PF12833">
    <property type="entry name" value="HTH_18"/>
    <property type="match status" value="1"/>
</dbReference>
<reference evidence="5 6" key="1">
    <citation type="submission" date="2016-05" db="EMBL/GenBank/DDBJ databases">
        <title>Paenibacillus oryzae. sp. nov., isolated from the rice root.</title>
        <authorList>
            <person name="Zhang J."/>
            <person name="Zhang X."/>
        </authorList>
    </citation>
    <scope>NUCLEOTIDE SEQUENCE [LARGE SCALE GENOMIC DNA]</scope>
    <source>
        <strain evidence="5 6">1DrF-4</strain>
    </source>
</reference>
<evidence type="ECO:0000259" key="4">
    <source>
        <dbReference type="PROSITE" id="PS01124"/>
    </source>
</evidence>
<dbReference type="SMART" id="SM00342">
    <property type="entry name" value="HTH_ARAC"/>
    <property type="match status" value="1"/>
</dbReference>
<dbReference type="RefSeq" id="WP_068679792.1">
    <property type="nucleotide sequence ID" value="NZ_LYPA01000030.1"/>
</dbReference>
<keyword evidence="6" id="KW-1185">Reference proteome</keyword>
<dbReference type="InterPro" id="IPR018060">
    <property type="entry name" value="HTH_AraC"/>
</dbReference>
<organism evidence="5 6">
    <name type="scientific">Paenibacillus oryzae</name>
    <dbReference type="NCBI Taxonomy" id="1844972"/>
    <lineage>
        <taxon>Bacteria</taxon>
        <taxon>Bacillati</taxon>
        <taxon>Bacillota</taxon>
        <taxon>Bacilli</taxon>
        <taxon>Bacillales</taxon>
        <taxon>Paenibacillaceae</taxon>
        <taxon>Paenibacillus</taxon>
    </lineage>
</organism>
<dbReference type="CDD" id="cd06986">
    <property type="entry name" value="cupin_MmsR-like_N"/>
    <property type="match status" value="1"/>
</dbReference>
<dbReference type="Proteomes" id="UP000092024">
    <property type="component" value="Unassembled WGS sequence"/>
</dbReference>
<sequence length="289" mass="32732">MTNEEDFYMVASNPVLEHKETGLPHVLFSGESQTTPGHRLGPKVYDFYLMHLVLSGKGVFTVNGKSHELSAGHTFLITPEQLISYESHTAEPWRYRWIAFKGNSASQLAADAGFQTDSQLLHMEDIRKASVLYRRIFSTFRKSKPSAALEASASLLLLLALYGEAKANDEGRTLLREGESERLYKQIVHYMSTQYAYPVSIERMSESLGYNRAYLSRVFKRHTGLSPISFLLKLRLDKAKLMLRERPELTVEQVSASVGLQDALYFSKQFRKQHGASPTAYRKQVLGDS</sequence>
<evidence type="ECO:0000256" key="1">
    <source>
        <dbReference type="ARBA" id="ARBA00023015"/>
    </source>
</evidence>
<evidence type="ECO:0000313" key="5">
    <source>
        <dbReference type="EMBL" id="OBR67913.1"/>
    </source>
</evidence>
<dbReference type="STRING" id="1844972.A7K91_18415"/>
<dbReference type="PANTHER" id="PTHR43280:SF30">
    <property type="entry name" value="MMSAB OPERON REGULATORY PROTEIN"/>
    <property type="match status" value="1"/>
</dbReference>
<evidence type="ECO:0000256" key="3">
    <source>
        <dbReference type="ARBA" id="ARBA00023163"/>
    </source>
</evidence>
<dbReference type="PROSITE" id="PS00041">
    <property type="entry name" value="HTH_ARAC_FAMILY_1"/>
    <property type="match status" value="1"/>
</dbReference>
<evidence type="ECO:0000313" key="6">
    <source>
        <dbReference type="Proteomes" id="UP000092024"/>
    </source>
</evidence>
<dbReference type="Gene3D" id="2.60.120.280">
    <property type="entry name" value="Regulatory protein AraC"/>
    <property type="match status" value="1"/>
</dbReference>
<protein>
    <submittedName>
        <fullName evidence="5">AraC family transcriptional regulator</fullName>
    </submittedName>
</protein>
<dbReference type="Gene3D" id="1.10.10.60">
    <property type="entry name" value="Homeodomain-like"/>
    <property type="match status" value="2"/>
</dbReference>
<dbReference type="PANTHER" id="PTHR43280">
    <property type="entry name" value="ARAC-FAMILY TRANSCRIPTIONAL REGULATOR"/>
    <property type="match status" value="1"/>
</dbReference>
<dbReference type="SUPFAM" id="SSF51215">
    <property type="entry name" value="Regulatory protein AraC"/>
    <property type="match status" value="1"/>
</dbReference>
<name>A0A1A5YQR2_9BACL</name>
<dbReference type="EMBL" id="LYPA01000030">
    <property type="protein sequence ID" value="OBR67913.1"/>
    <property type="molecule type" value="Genomic_DNA"/>
</dbReference>
<dbReference type="PROSITE" id="PS01124">
    <property type="entry name" value="HTH_ARAC_FAMILY_2"/>
    <property type="match status" value="1"/>
</dbReference>
<feature type="domain" description="HTH araC/xylS-type" evidence="4">
    <location>
        <begin position="185"/>
        <end position="284"/>
    </location>
</feature>
<keyword evidence="3" id="KW-0804">Transcription</keyword>
<dbReference type="InterPro" id="IPR009057">
    <property type="entry name" value="Homeodomain-like_sf"/>
</dbReference>
<gene>
    <name evidence="5" type="ORF">A7K91_18415</name>
</gene>
<keyword evidence="1" id="KW-0805">Transcription regulation</keyword>
<dbReference type="SUPFAM" id="SSF46689">
    <property type="entry name" value="Homeodomain-like"/>
    <property type="match status" value="2"/>
</dbReference>
<evidence type="ECO:0000256" key="2">
    <source>
        <dbReference type="ARBA" id="ARBA00023125"/>
    </source>
</evidence>
<dbReference type="AlphaFoldDB" id="A0A1A5YQR2"/>
<dbReference type="GO" id="GO:0003700">
    <property type="term" value="F:DNA-binding transcription factor activity"/>
    <property type="evidence" value="ECO:0007669"/>
    <property type="project" value="InterPro"/>
</dbReference>
<dbReference type="InterPro" id="IPR018062">
    <property type="entry name" value="HTH_AraC-typ_CS"/>
</dbReference>
<dbReference type="GO" id="GO:0043565">
    <property type="term" value="F:sequence-specific DNA binding"/>
    <property type="evidence" value="ECO:0007669"/>
    <property type="project" value="InterPro"/>
</dbReference>
<accession>A0A1A5YQR2</accession>
<keyword evidence="2" id="KW-0238">DNA-binding</keyword>
<dbReference type="OrthoDB" id="9813413at2"/>
<proteinExistence type="predicted"/>
<dbReference type="InterPro" id="IPR037923">
    <property type="entry name" value="HTH-like"/>
</dbReference>
<comment type="caution">
    <text evidence="5">The sequence shown here is derived from an EMBL/GenBank/DDBJ whole genome shotgun (WGS) entry which is preliminary data.</text>
</comment>
<dbReference type="Pfam" id="PF02311">
    <property type="entry name" value="AraC_binding"/>
    <property type="match status" value="1"/>
</dbReference>
<dbReference type="InterPro" id="IPR003313">
    <property type="entry name" value="AraC-bd"/>
</dbReference>